<dbReference type="Proteomes" id="UP000821845">
    <property type="component" value="Chromosome 1"/>
</dbReference>
<sequence>MARVPYDERMKIVKLSFRGYSQRRIAAEVRRPLKTVNRIIQAYRDEGRIKDAPHRRRPQATSASEDLLIVAVANNEPSMSAKRVRGTIGLNVNDSTVRSRLHDAGLRSRVAAKKPLLSGQNKIARLRFAMTTEAGMLTTSTFSTRWDQQQRVWRLEGTRFTQENLKHVAGSGRTAVNVS</sequence>
<dbReference type="EMBL" id="CM023481">
    <property type="protein sequence ID" value="KAH6946073.1"/>
    <property type="molecule type" value="Genomic_DNA"/>
</dbReference>
<gene>
    <name evidence="1" type="ORF">HPB50_011472</name>
</gene>
<evidence type="ECO:0000313" key="1">
    <source>
        <dbReference type="EMBL" id="KAH6946073.1"/>
    </source>
</evidence>
<accession>A0ACB7TGJ3</accession>
<keyword evidence="2" id="KW-1185">Reference proteome</keyword>
<organism evidence="1 2">
    <name type="scientific">Hyalomma asiaticum</name>
    <name type="common">Tick</name>
    <dbReference type="NCBI Taxonomy" id="266040"/>
    <lineage>
        <taxon>Eukaryota</taxon>
        <taxon>Metazoa</taxon>
        <taxon>Ecdysozoa</taxon>
        <taxon>Arthropoda</taxon>
        <taxon>Chelicerata</taxon>
        <taxon>Arachnida</taxon>
        <taxon>Acari</taxon>
        <taxon>Parasitiformes</taxon>
        <taxon>Ixodida</taxon>
        <taxon>Ixodoidea</taxon>
        <taxon>Ixodidae</taxon>
        <taxon>Hyalomminae</taxon>
        <taxon>Hyalomma</taxon>
    </lineage>
</organism>
<reference evidence="1" key="1">
    <citation type="submission" date="2020-05" db="EMBL/GenBank/DDBJ databases">
        <title>Large-scale comparative analyses of tick genomes elucidate their genetic diversity and vector capacities.</title>
        <authorList>
            <person name="Jia N."/>
            <person name="Wang J."/>
            <person name="Shi W."/>
            <person name="Du L."/>
            <person name="Sun Y."/>
            <person name="Zhan W."/>
            <person name="Jiang J."/>
            <person name="Wang Q."/>
            <person name="Zhang B."/>
            <person name="Ji P."/>
            <person name="Sakyi L.B."/>
            <person name="Cui X."/>
            <person name="Yuan T."/>
            <person name="Jiang B."/>
            <person name="Yang W."/>
            <person name="Lam T.T.-Y."/>
            <person name="Chang Q."/>
            <person name="Ding S."/>
            <person name="Wang X."/>
            <person name="Zhu J."/>
            <person name="Ruan X."/>
            <person name="Zhao L."/>
            <person name="Wei J."/>
            <person name="Que T."/>
            <person name="Du C."/>
            <person name="Cheng J."/>
            <person name="Dai P."/>
            <person name="Han X."/>
            <person name="Huang E."/>
            <person name="Gao Y."/>
            <person name="Liu J."/>
            <person name="Shao H."/>
            <person name="Ye R."/>
            <person name="Li L."/>
            <person name="Wei W."/>
            <person name="Wang X."/>
            <person name="Wang C."/>
            <person name="Yang T."/>
            <person name="Huo Q."/>
            <person name="Li W."/>
            <person name="Guo W."/>
            <person name="Chen H."/>
            <person name="Zhou L."/>
            <person name="Ni X."/>
            <person name="Tian J."/>
            <person name="Zhou Y."/>
            <person name="Sheng Y."/>
            <person name="Liu T."/>
            <person name="Pan Y."/>
            <person name="Xia L."/>
            <person name="Li J."/>
            <person name="Zhao F."/>
            <person name="Cao W."/>
        </authorList>
    </citation>
    <scope>NUCLEOTIDE SEQUENCE</scope>
    <source>
        <strain evidence="1">Hyas-2018</strain>
    </source>
</reference>
<evidence type="ECO:0000313" key="2">
    <source>
        <dbReference type="Proteomes" id="UP000821845"/>
    </source>
</evidence>
<protein>
    <submittedName>
        <fullName evidence="1">Uncharacterized protein</fullName>
    </submittedName>
</protein>
<name>A0ACB7TGJ3_HYAAI</name>
<proteinExistence type="predicted"/>
<comment type="caution">
    <text evidence="1">The sequence shown here is derived from an EMBL/GenBank/DDBJ whole genome shotgun (WGS) entry which is preliminary data.</text>
</comment>